<organism evidence="1 2">
    <name type="scientific">Hermanssonia centrifuga</name>
    <dbReference type="NCBI Taxonomy" id="98765"/>
    <lineage>
        <taxon>Eukaryota</taxon>
        <taxon>Fungi</taxon>
        <taxon>Dikarya</taxon>
        <taxon>Basidiomycota</taxon>
        <taxon>Agaricomycotina</taxon>
        <taxon>Agaricomycetes</taxon>
        <taxon>Polyporales</taxon>
        <taxon>Meruliaceae</taxon>
        <taxon>Hermanssonia</taxon>
    </lineage>
</organism>
<keyword evidence="2" id="KW-1185">Reference proteome</keyword>
<reference evidence="1 2" key="1">
    <citation type="submission" date="2019-02" db="EMBL/GenBank/DDBJ databases">
        <title>Genome sequencing of the rare red list fungi Phlebia centrifuga.</title>
        <authorList>
            <person name="Buettner E."/>
            <person name="Kellner H."/>
        </authorList>
    </citation>
    <scope>NUCLEOTIDE SEQUENCE [LARGE SCALE GENOMIC DNA]</scope>
    <source>
        <strain evidence="1 2">DSM 108282</strain>
    </source>
</reference>
<evidence type="ECO:0000313" key="1">
    <source>
        <dbReference type="EMBL" id="THH02079.1"/>
    </source>
</evidence>
<name>A0A4S4KTS7_9APHY</name>
<accession>A0A4S4KTS7</accession>
<evidence type="ECO:0000313" key="2">
    <source>
        <dbReference type="Proteomes" id="UP000309038"/>
    </source>
</evidence>
<gene>
    <name evidence="1" type="ORF">EW026_g713</name>
</gene>
<comment type="caution">
    <text evidence="1">The sequence shown here is derived from an EMBL/GenBank/DDBJ whole genome shotgun (WGS) entry which is preliminary data.</text>
</comment>
<sequence length="45" mass="5154">MDDYDMLGNVNNAWLPCFTHPDLFKNMLDGSNVTSDLRIIILRSP</sequence>
<dbReference type="AlphaFoldDB" id="A0A4S4KTS7"/>
<dbReference type="EMBL" id="SGPJ01000011">
    <property type="protein sequence ID" value="THH02079.1"/>
    <property type="molecule type" value="Genomic_DNA"/>
</dbReference>
<dbReference type="Proteomes" id="UP000309038">
    <property type="component" value="Unassembled WGS sequence"/>
</dbReference>
<protein>
    <submittedName>
        <fullName evidence="1">Uncharacterized protein</fullName>
    </submittedName>
</protein>
<proteinExistence type="predicted"/>